<evidence type="ECO:0000313" key="3">
    <source>
        <dbReference type="Proteomes" id="UP000215335"/>
    </source>
</evidence>
<reference evidence="2 3" key="1">
    <citation type="journal article" date="2017" name="Curr. Biol.">
        <title>The Evolution of Venom by Co-option of Single-Copy Genes.</title>
        <authorList>
            <person name="Martinson E.O."/>
            <person name="Mrinalini"/>
            <person name="Kelkar Y.D."/>
            <person name="Chang C.H."/>
            <person name="Werren J.H."/>
        </authorList>
    </citation>
    <scope>NUCLEOTIDE SEQUENCE [LARGE SCALE GENOMIC DNA]</scope>
    <source>
        <strain evidence="2 3">Alberta</strain>
        <tissue evidence="2">Whole body</tissue>
    </source>
</reference>
<keyword evidence="3" id="KW-1185">Reference proteome</keyword>
<gene>
    <name evidence="2" type="ORF">TSAR_015988</name>
</gene>
<protein>
    <submittedName>
        <fullName evidence="2">Uncharacterized protein</fullName>
    </submittedName>
</protein>
<name>A0A232FGF9_9HYME</name>
<proteinExistence type="predicted"/>
<feature type="non-terminal residue" evidence="2">
    <location>
        <position position="1"/>
    </location>
</feature>
<comment type="caution">
    <text evidence="2">The sequence shown here is derived from an EMBL/GenBank/DDBJ whole genome shotgun (WGS) entry which is preliminary data.</text>
</comment>
<dbReference type="AlphaFoldDB" id="A0A232FGF9"/>
<accession>A0A232FGF9</accession>
<dbReference type="Proteomes" id="UP000215335">
    <property type="component" value="Unassembled WGS sequence"/>
</dbReference>
<evidence type="ECO:0000313" key="2">
    <source>
        <dbReference type="EMBL" id="OXU29775.1"/>
    </source>
</evidence>
<organism evidence="2 3">
    <name type="scientific">Trichomalopsis sarcophagae</name>
    <dbReference type="NCBI Taxonomy" id="543379"/>
    <lineage>
        <taxon>Eukaryota</taxon>
        <taxon>Metazoa</taxon>
        <taxon>Ecdysozoa</taxon>
        <taxon>Arthropoda</taxon>
        <taxon>Hexapoda</taxon>
        <taxon>Insecta</taxon>
        <taxon>Pterygota</taxon>
        <taxon>Neoptera</taxon>
        <taxon>Endopterygota</taxon>
        <taxon>Hymenoptera</taxon>
        <taxon>Apocrita</taxon>
        <taxon>Proctotrupomorpha</taxon>
        <taxon>Chalcidoidea</taxon>
        <taxon>Pteromalidae</taxon>
        <taxon>Pteromalinae</taxon>
        <taxon>Trichomalopsis</taxon>
    </lineage>
</organism>
<evidence type="ECO:0000256" key="1">
    <source>
        <dbReference type="SAM" id="MobiDB-lite"/>
    </source>
</evidence>
<dbReference type="EMBL" id="NNAY01000241">
    <property type="protein sequence ID" value="OXU29775.1"/>
    <property type="molecule type" value="Genomic_DNA"/>
</dbReference>
<sequence length="134" mass="15025">TEPAHDETRTPNVAYPTTTAILCVVSCASDTEARATLPMRTRWRFRRVRALDSARNSNGAPPSVFANPEEAEPCMQTTVKEGLRMLRHHLAGLGRDVFPRGFTWPCHGFNRRRPSPGPKDAGRRGHNPQIYSLF</sequence>
<feature type="region of interest" description="Disordered" evidence="1">
    <location>
        <begin position="109"/>
        <end position="134"/>
    </location>
</feature>